<keyword evidence="5 6" id="KW-0472">Membrane</keyword>
<evidence type="ECO:0000256" key="1">
    <source>
        <dbReference type="ARBA" id="ARBA00004370"/>
    </source>
</evidence>
<evidence type="ECO:0000256" key="5">
    <source>
        <dbReference type="ARBA" id="ARBA00023136"/>
    </source>
</evidence>
<evidence type="ECO:0000256" key="3">
    <source>
        <dbReference type="ARBA" id="ARBA00022692"/>
    </source>
</evidence>
<reference evidence="7 8" key="1">
    <citation type="submission" date="2019-11" db="EMBL/GenBank/DDBJ databases">
        <authorList>
            <person name="Im W.T."/>
        </authorList>
    </citation>
    <scope>NUCLEOTIDE SEQUENCE [LARGE SCALE GENOMIC DNA]</scope>
    <source>
        <strain evidence="7 8">SB-02</strain>
    </source>
</reference>
<evidence type="ECO:0000313" key="8">
    <source>
        <dbReference type="Proteomes" id="UP000426027"/>
    </source>
</evidence>
<comment type="similarity">
    <text evidence="2">Belongs to the UPF0057 (PMP3) family.</text>
</comment>
<dbReference type="EMBL" id="CP046566">
    <property type="protein sequence ID" value="QGW30063.1"/>
    <property type="molecule type" value="Genomic_DNA"/>
</dbReference>
<dbReference type="GO" id="GO:0016020">
    <property type="term" value="C:membrane"/>
    <property type="evidence" value="ECO:0007669"/>
    <property type="project" value="UniProtKB-SubCell"/>
</dbReference>
<feature type="transmembrane region" description="Helical" evidence="6">
    <location>
        <begin position="62"/>
        <end position="84"/>
    </location>
</feature>
<dbReference type="AlphaFoldDB" id="A0A6I6GE06"/>
<evidence type="ECO:0000256" key="4">
    <source>
        <dbReference type="ARBA" id="ARBA00022989"/>
    </source>
</evidence>
<gene>
    <name evidence="7" type="ORF">GLV81_12615</name>
</gene>
<comment type="subcellular location">
    <subcellularLocation>
        <location evidence="1">Membrane</location>
    </subcellularLocation>
</comment>
<dbReference type="Pfam" id="PF01679">
    <property type="entry name" value="Pmp3"/>
    <property type="match status" value="1"/>
</dbReference>
<sequence length="88" mass="10160">MTGQKLTLKEKLKLKAAQALLKKQLKKADNSSIPQVLYIILAIIGFGWLAMGIMDNWKGNNWWINLILTFLFWLPGLIHALIVMKNYY</sequence>
<keyword evidence="3 6" id="KW-0812">Transmembrane</keyword>
<dbReference type="Proteomes" id="UP000426027">
    <property type="component" value="Chromosome"/>
</dbReference>
<evidence type="ECO:0000256" key="2">
    <source>
        <dbReference type="ARBA" id="ARBA00009530"/>
    </source>
</evidence>
<name>A0A6I6GE06_9BACT</name>
<accession>A0A6I6GE06</accession>
<evidence type="ECO:0000256" key="6">
    <source>
        <dbReference type="SAM" id="Phobius"/>
    </source>
</evidence>
<evidence type="ECO:0000313" key="7">
    <source>
        <dbReference type="EMBL" id="QGW30063.1"/>
    </source>
</evidence>
<keyword evidence="8" id="KW-1185">Reference proteome</keyword>
<proteinExistence type="inferred from homology"/>
<dbReference type="KEGG" id="fls:GLV81_12615"/>
<organism evidence="7 8">
    <name type="scientific">Phnomibacter ginsenosidimutans</name>
    <dbReference type="NCBI Taxonomy" id="2676868"/>
    <lineage>
        <taxon>Bacteria</taxon>
        <taxon>Pseudomonadati</taxon>
        <taxon>Bacteroidota</taxon>
        <taxon>Chitinophagia</taxon>
        <taxon>Chitinophagales</taxon>
        <taxon>Chitinophagaceae</taxon>
        <taxon>Phnomibacter</taxon>
    </lineage>
</organism>
<dbReference type="InterPro" id="IPR000612">
    <property type="entry name" value="PMP3"/>
</dbReference>
<feature type="transmembrane region" description="Helical" evidence="6">
    <location>
        <begin position="32"/>
        <end position="50"/>
    </location>
</feature>
<protein>
    <submittedName>
        <fullName evidence="7">YqaE/Pmp3 family membrane protein</fullName>
    </submittedName>
</protein>
<keyword evidence="4 6" id="KW-1133">Transmembrane helix</keyword>